<dbReference type="SUPFAM" id="SSF51735">
    <property type="entry name" value="NAD(P)-binding Rossmann-fold domains"/>
    <property type="match status" value="1"/>
</dbReference>
<name>A0A0D0CJG1_9AGAR</name>
<gene>
    <name evidence="5" type="ORF">GYMLUDRAFT_48084</name>
</gene>
<dbReference type="AlphaFoldDB" id="A0A0D0CJG1"/>
<dbReference type="Gene3D" id="3.40.50.720">
    <property type="entry name" value="NAD(P)-binding Rossmann-like Domain"/>
    <property type="match status" value="1"/>
</dbReference>
<dbReference type="PANTHER" id="PTHR47706:SF9">
    <property type="entry name" value="NMRA-LIKE DOMAIN-CONTAINING PROTEIN-RELATED"/>
    <property type="match status" value="1"/>
</dbReference>
<proteinExistence type="predicted"/>
<keyword evidence="3" id="KW-1133">Transmembrane helix</keyword>
<evidence type="ECO:0000259" key="4">
    <source>
        <dbReference type="Pfam" id="PF05368"/>
    </source>
</evidence>
<dbReference type="OrthoDB" id="5283654at2759"/>
<organism evidence="5 6">
    <name type="scientific">Collybiopsis luxurians FD-317 M1</name>
    <dbReference type="NCBI Taxonomy" id="944289"/>
    <lineage>
        <taxon>Eukaryota</taxon>
        <taxon>Fungi</taxon>
        <taxon>Dikarya</taxon>
        <taxon>Basidiomycota</taxon>
        <taxon>Agaricomycotina</taxon>
        <taxon>Agaricomycetes</taxon>
        <taxon>Agaricomycetidae</taxon>
        <taxon>Agaricales</taxon>
        <taxon>Marasmiineae</taxon>
        <taxon>Omphalotaceae</taxon>
        <taxon>Collybiopsis</taxon>
        <taxon>Collybiopsis luxurians</taxon>
    </lineage>
</organism>
<dbReference type="Gene3D" id="3.90.25.10">
    <property type="entry name" value="UDP-galactose 4-epimerase, domain 1"/>
    <property type="match status" value="1"/>
</dbReference>
<keyword evidence="6" id="KW-1185">Reference proteome</keyword>
<feature type="transmembrane region" description="Helical" evidence="3">
    <location>
        <begin position="6"/>
        <end position="27"/>
    </location>
</feature>
<dbReference type="GO" id="GO:0016491">
    <property type="term" value="F:oxidoreductase activity"/>
    <property type="evidence" value="ECO:0007669"/>
    <property type="project" value="UniProtKB-KW"/>
</dbReference>
<evidence type="ECO:0000256" key="2">
    <source>
        <dbReference type="ARBA" id="ARBA00023002"/>
    </source>
</evidence>
<reference evidence="5 6" key="1">
    <citation type="submission" date="2014-04" db="EMBL/GenBank/DDBJ databases">
        <title>Evolutionary Origins and Diversification of the Mycorrhizal Mutualists.</title>
        <authorList>
            <consortium name="DOE Joint Genome Institute"/>
            <consortium name="Mycorrhizal Genomics Consortium"/>
            <person name="Kohler A."/>
            <person name="Kuo A."/>
            <person name="Nagy L.G."/>
            <person name="Floudas D."/>
            <person name="Copeland A."/>
            <person name="Barry K.W."/>
            <person name="Cichocki N."/>
            <person name="Veneault-Fourrey C."/>
            <person name="LaButti K."/>
            <person name="Lindquist E.A."/>
            <person name="Lipzen A."/>
            <person name="Lundell T."/>
            <person name="Morin E."/>
            <person name="Murat C."/>
            <person name="Riley R."/>
            <person name="Ohm R."/>
            <person name="Sun H."/>
            <person name="Tunlid A."/>
            <person name="Henrissat B."/>
            <person name="Grigoriev I.V."/>
            <person name="Hibbett D.S."/>
            <person name="Martin F."/>
        </authorList>
    </citation>
    <scope>NUCLEOTIDE SEQUENCE [LARGE SCALE GENOMIC DNA]</scope>
    <source>
        <strain evidence="5 6">FD-317 M1</strain>
    </source>
</reference>
<keyword evidence="3" id="KW-0472">Membrane</keyword>
<dbReference type="InterPro" id="IPR051609">
    <property type="entry name" value="NmrA/Isoflavone_reductase-like"/>
</dbReference>
<keyword evidence="1" id="KW-0521">NADP</keyword>
<evidence type="ECO:0000313" key="6">
    <source>
        <dbReference type="Proteomes" id="UP000053593"/>
    </source>
</evidence>
<feature type="domain" description="NmrA-like" evidence="4">
    <location>
        <begin position="13"/>
        <end position="224"/>
    </location>
</feature>
<dbReference type="InterPro" id="IPR008030">
    <property type="entry name" value="NmrA-like"/>
</dbReference>
<evidence type="ECO:0000313" key="5">
    <source>
        <dbReference type="EMBL" id="KIK55138.1"/>
    </source>
</evidence>
<dbReference type="Pfam" id="PF05368">
    <property type="entry name" value="NmrA"/>
    <property type="match status" value="1"/>
</dbReference>
<evidence type="ECO:0000256" key="3">
    <source>
        <dbReference type="SAM" id="Phobius"/>
    </source>
</evidence>
<keyword evidence="2" id="KW-0560">Oxidoreductase</keyword>
<dbReference type="EMBL" id="KN834809">
    <property type="protein sequence ID" value="KIK55138.1"/>
    <property type="molecule type" value="Genomic_DNA"/>
</dbReference>
<accession>A0A0D0CJG1</accession>
<dbReference type="Proteomes" id="UP000053593">
    <property type="component" value="Unassembled WGS sequence"/>
</dbReference>
<keyword evidence="3" id="KW-0812">Transmembrane</keyword>
<evidence type="ECO:0000256" key="1">
    <source>
        <dbReference type="ARBA" id="ARBA00022857"/>
    </source>
</evidence>
<dbReference type="InterPro" id="IPR036291">
    <property type="entry name" value="NAD(P)-bd_dom_sf"/>
</dbReference>
<protein>
    <recommendedName>
        <fullName evidence="4">NmrA-like domain-containing protein</fullName>
    </recommendedName>
</protein>
<dbReference type="PANTHER" id="PTHR47706">
    <property type="entry name" value="NMRA-LIKE FAMILY PROTEIN"/>
    <property type="match status" value="1"/>
</dbReference>
<sequence length="290" mass="31773">MSTRNLTSFAFIGTGYIGSIILSAFLAQAPDSSTLVVLSRNPDRKKFPPRVKVVKVDNYSDIDTIADIFFQYKIDAVVSTVAAGAVQTQRQMADAAKKAGVKLFVLSEFGSPTDGAPDEYPPFQEKDEVAKYVDSIGLSWARVYTGGFINRAIYSVTGFRVNNKINIIGKGHSPVSFTFEEDIGGFVAYALTSLSLSSLSNRIFRLQGDRASLQDIAKWYKKEIAYVEAIPGPDSEIRSMLSRVFESGAGSTGWNFELGREGEGEEAAGSANKLWPGHRWKGIRDVITRL</sequence>
<dbReference type="HOGENOM" id="CLU_044876_6_1_1"/>